<dbReference type="EMBL" id="SWFT01000027">
    <property type="protein sequence ID" value="KAA8907103.1"/>
    <property type="molecule type" value="Genomic_DNA"/>
</dbReference>
<reference evidence="1 2" key="1">
    <citation type="submission" date="2019-07" db="EMBL/GenBank/DDBJ databases">
        <title>Genome assembly of two rare yeast pathogens: Diutina rugosa and Trichomonascus ciferrii.</title>
        <authorList>
            <person name="Mixao V."/>
            <person name="Saus E."/>
            <person name="Hansen A."/>
            <person name="Lass-Flor C."/>
            <person name="Gabaldon T."/>
        </authorList>
    </citation>
    <scope>NUCLEOTIDE SEQUENCE [LARGE SCALE GENOMIC DNA]</scope>
    <source>
        <strain evidence="1 2">CBS 613</strain>
    </source>
</reference>
<protein>
    <recommendedName>
        <fullName evidence="3">RNase H type-1 domain-containing protein</fullName>
    </recommendedName>
</protein>
<dbReference type="InterPro" id="IPR012337">
    <property type="entry name" value="RNaseH-like_sf"/>
</dbReference>
<dbReference type="SUPFAM" id="SSF53098">
    <property type="entry name" value="Ribonuclease H-like"/>
    <property type="match status" value="1"/>
</dbReference>
<organism evidence="1 2">
    <name type="scientific">Diutina rugosa</name>
    <name type="common">Yeast</name>
    <name type="synonym">Candida rugosa</name>
    <dbReference type="NCBI Taxonomy" id="5481"/>
    <lineage>
        <taxon>Eukaryota</taxon>
        <taxon>Fungi</taxon>
        <taxon>Dikarya</taxon>
        <taxon>Ascomycota</taxon>
        <taxon>Saccharomycotina</taxon>
        <taxon>Pichiomycetes</taxon>
        <taxon>Debaryomycetaceae</taxon>
        <taxon>Diutina</taxon>
    </lineage>
</organism>
<accession>A0A642V1T2</accession>
<gene>
    <name evidence="1" type="ORF">DIURU_000787</name>
</gene>
<evidence type="ECO:0008006" key="3">
    <source>
        <dbReference type="Google" id="ProtNLM"/>
    </source>
</evidence>
<dbReference type="VEuPathDB" id="FungiDB:DIURU_000787"/>
<dbReference type="GO" id="GO:0003676">
    <property type="term" value="F:nucleic acid binding"/>
    <property type="evidence" value="ECO:0007669"/>
    <property type="project" value="InterPro"/>
</dbReference>
<dbReference type="GeneID" id="54779440"/>
<dbReference type="AlphaFoldDB" id="A0A642V1T2"/>
<evidence type="ECO:0000313" key="2">
    <source>
        <dbReference type="Proteomes" id="UP000449547"/>
    </source>
</evidence>
<comment type="caution">
    <text evidence="1">The sequence shown here is derived from an EMBL/GenBank/DDBJ whole genome shotgun (WGS) entry which is preliminary data.</text>
</comment>
<proteinExistence type="predicted"/>
<dbReference type="Proteomes" id="UP000449547">
    <property type="component" value="Unassembled WGS sequence"/>
</dbReference>
<dbReference type="RefSeq" id="XP_034014454.1">
    <property type="nucleotide sequence ID" value="XM_034159073.1"/>
</dbReference>
<name>A0A642V1T2_DIURU</name>
<dbReference type="OrthoDB" id="407198at2759"/>
<keyword evidence="2" id="KW-1185">Reference proteome</keyword>
<sequence length="219" mass="24775">MTFYVIEGGVPGIYTEIDERHQGVIRKFATLGAAQLFLDYRSGRKGSIAIERVYISATMYGDPTHFVPCCGFSVFFGTNNPNNIAAAIDEVDNVELHLPSPLRAYLWSVLYCLKVIHERLVYKRYRGKTVVYVSSPSVVDIMTNKIWKWSGPSSVANADLTREIQAISANINTHYLRLGWGEIEFKYIPKNQGHQVVEMADRMAHSGAARMGLYEIRYD</sequence>
<evidence type="ECO:0000313" key="1">
    <source>
        <dbReference type="EMBL" id="KAA8907103.1"/>
    </source>
</evidence>
<dbReference type="Gene3D" id="3.30.420.10">
    <property type="entry name" value="Ribonuclease H-like superfamily/Ribonuclease H"/>
    <property type="match status" value="1"/>
</dbReference>
<dbReference type="InterPro" id="IPR036397">
    <property type="entry name" value="RNaseH_sf"/>
</dbReference>